<organism evidence="3 4">
    <name type="scientific">Phytophthora aleatoria</name>
    <dbReference type="NCBI Taxonomy" id="2496075"/>
    <lineage>
        <taxon>Eukaryota</taxon>
        <taxon>Sar</taxon>
        <taxon>Stramenopiles</taxon>
        <taxon>Oomycota</taxon>
        <taxon>Peronosporomycetes</taxon>
        <taxon>Peronosporales</taxon>
        <taxon>Peronosporaceae</taxon>
        <taxon>Phytophthora</taxon>
    </lineage>
</organism>
<feature type="compositionally biased region" description="Low complexity" evidence="1">
    <location>
        <begin position="527"/>
        <end position="540"/>
    </location>
</feature>
<feature type="compositionally biased region" description="Acidic residues" evidence="1">
    <location>
        <begin position="424"/>
        <end position="437"/>
    </location>
</feature>
<proteinExistence type="predicted"/>
<evidence type="ECO:0000259" key="2">
    <source>
        <dbReference type="Pfam" id="PF05018"/>
    </source>
</evidence>
<dbReference type="Proteomes" id="UP000709295">
    <property type="component" value="Unassembled WGS sequence"/>
</dbReference>
<protein>
    <recommendedName>
        <fullName evidence="2">CFA20 domain-containing protein</fullName>
    </recommendedName>
</protein>
<dbReference type="InterPro" id="IPR007714">
    <property type="entry name" value="CFA20_dom"/>
</dbReference>
<name>A0A8J5JG59_9STRA</name>
<feature type="compositionally biased region" description="Basic and acidic residues" evidence="1">
    <location>
        <begin position="337"/>
        <end position="349"/>
    </location>
</feature>
<comment type="caution">
    <text evidence="3">The sequence shown here is derived from an EMBL/GenBank/DDBJ whole genome shotgun (WGS) entry which is preliminary data.</text>
</comment>
<feature type="compositionally biased region" description="Acidic residues" evidence="1">
    <location>
        <begin position="350"/>
        <end position="359"/>
    </location>
</feature>
<feature type="domain" description="CFA20" evidence="2">
    <location>
        <begin position="4"/>
        <end position="166"/>
    </location>
</feature>
<sequence>MAYFQGGDFVELLSAQGNAPAAAWKLQGKISKTFDKGIKGNAFSLDGNAETKMQLPKTASSALGLAQRFVILQLLVPFTRSFSVEICFSDFQKVRRRFVVASAFRDTARTTLHVQLPLNVPRDQWMNLVFDLHTLSEVHFPGSGYRSMESLCISGSCRLKRIFTMKDAPTPSRGSQVVKHADIRDIPRQFVFSATQRGASGVMPIPTQYFALESANVGGICGVAVTGKDNASSSLEIRAATGSDERAMEKERCFEARDSVSPAQMMNKSYEMKKEGIVSVTSPSLSTTNEDALEKKSEVRDMMSPRETAAKDRDDWVLIENDTAEVKHDSMINATRVDQEDKESCMDQKEEQDDSDLDLAGDMTGLSIDLTSELSASGGGSDHDPGDDSDYETSVGRARLASPHADETKPESDGDSINPHNDDRDDDASFDFEDLVEAAESADVRDEDEKKHTDYSSSQQKSASIATRLSGDHDPCPPGNQPTREKKRGPPVTPRRMKTIASPLIKSPQRSQDKVSQRESRERPVKSSRPVELSSSFSSRRLQSLLESTDWTAELNAQATNLSNSRGPPSSRSSSKPSARRSTQKRSSRPQTPSSSSIELVYDPILRCYYDPVANKYYALAE</sequence>
<dbReference type="PANTHER" id="PTHR12458">
    <property type="entry name" value="ORF PROTEIN"/>
    <property type="match status" value="1"/>
</dbReference>
<feature type="compositionally biased region" description="Basic and acidic residues" evidence="1">
    <location>
        <begin position="511"/>
        <end position="525"/>
    </location>
</feature>
<accession>A0A8J5JG59</accession>
<dbReference type="InterPro" id="IPR040441">
    <property type="entry name" value="CFA20/CFAP20DC"/>
</dbReference>
<dbReference type="Pfam" id="PF05018">
    <property type="entry name" value="CFA20_dom"/>
    <property type="match status" value="1"/>
</dbReference>
<feature type="compositionally biased region" description="Basic residues" evidence="1">
    <location>
        <begin position="578"/>
        <end position="588"/>
    </location>
</feature>
<evidence type="ECO:0000313" key="3">
    <source>
        <dbReference type="EMBL" id="KAG6975981.1"/>
    </source>
</evidence>
<feature type="region of interest" description="Disordered" evidence="1">
    <location>
        <begin position="556"/>
        <end position="597"/>
    </location>
</feature>
<dbReference type="EMBL" id="JAENGY010000044">
    <property type="protein sequence ID" value="KAG6975981.1"/>
    <property type="molecule type" value="Genomic_DNA"/>
</dbReference>
<feature type="compositionally biased region" description="Low complexity" evidence="1">
    <location>
        <begin position="563"/>
        <end position="577"/>
    </location>
</feature>
<dbReference type="AlphaFoldDB" id="A0A8J5JG59"/>
<keyword evidence="4" id="KW-1185">Reference proteome</keyword>
<gene>
    <name evidence="3" type="ORF">JG688_00001822</name>
</gene>
<evidence type="ECO:0000313" key="4">
    <source>
        <dbReference type="Proteomes" id="UP000709295"/>
    </source>
</evidence>
<feature type="compositionally biased region" description="Basic and acidic residues" evidence="1">
    <location>
        <begin position="442"/>
        <end position="454"/>
    </location>
</feature>
<evidence type="ECO:0000256" key="1">
    <source>
        <dbReference type="SAM" id="MobiDB-lite"/>
    </source>
</evidence>
<feature type="compositionally biased region" description="Polar residues" evidence="1">
    <location>
        <begin position="455"/>
        <end position="467"/>
    </location>
</feature>
<feature type="region of interest" description="Disordered" evidence="1">
    <location>
        <begin position="329"/>
        <end position="540"/>
    </location>
</feature>
<reference evidence="3" key="1">
    <citation type="submission" date="2021-01" db="EMBL/GenBank/DDBJ databases">
        <title>Phytophthora aleatoria, a newly-described species from Pinus radiata is distinct from Phytophthora cactorum isolates based on comparative genomics.</title>
        <authorList>
            <person name="Mcdougal R."/>
            <person name="Panda P."/>
            <person name="Williams N."/>
            <person name="Studholme D.J."/>
        </authorList>
    </citation>
    <scope>NUCLEOTIDE SEQUENCE</scope>
    <source>
        <strain evidence="3">NZFS 4037</strain>
    </source>
</reference>